<gene>
    <name evidence="12" type="primary">bbsG_2</name>
    <name evidence="12" type="ORF">DSM104635_03023</name>
</gene>
<dbReference type="InterPro" id="IPR046373">
    <property type="entry name" value="Acyl-CoA_Oxase/DH_mid-dom_sf"/>
</dbReference>
<evidence type="ECO:0000259" key="10">
    <source>
        <dbReference type="Pfam" id="PF02770"/>
    </source>
</evidence>
<name>A0A6I6MLB1_9CAUL</name>
<dbReference type="Gene3D" id="1.20.140.10">
    <property type="entry name" value="Butyryl-CoA Dehydrogenase, subunit A, domain 3"/>
    <property type="match status" value="1"/>
</dbReference>
<feature type="compositionally biased region" description="Basic and acidic residues" evidence="8">
    <location>
        <begin position="412"/>
        <end position="428"/>
    </location>
</feature>
<dbReference type="KEGG" id="tsv:DSM104635_03023"/>
<dbReference type="GO" id="GO:0033734">
    <property type="term" value="F:(R)-benzylsuccinyl-CoA dehydrogenase activity"/>
    <property type="evidence" value="ECO:0007669"/>
    <property type="project" value="UniProtKB-EC"/>
</dbReference>
<dbReference type="InterPro" id="IPR009100">
    <property type="entry name" value="AcylCoA_DH/oxidase_NM_dom_sf"/>
</dbReference>
<evidence type="ECO:0000259" key="9">
    <source>
        <dbReference type="Pfam" id="PF00441"/>
    </source>
</evidence>
<dbReference type="FunFam" id="2.40.110.10:FF:000002">
    <property type="entry name" value="Acyl-CoA dehydrogenase fadE12"/>
    <property type="match status" value="1"/>
</dbReference>
<dbReference type="GO" id="GO:0033539">
    <property type="term" value="P:fatty acid beta-oxidation using acyl-CoA dehydrogenase"/>
    <property type="evidence" value="ECO:0007669"/>
    <property type="project" value="TreeGrafter"/>
</dbReference>
<feature type="domain" description="Acyl-CoA oxidase/dehydrogenase middle" evidence="10">
    <location>
        <begin position="135"/>
        <end position="212"/>
    </location>
</feature>
<dbReference type="Pfam" id="PF00441">
    <property type="entry name" value="Acyl-CoA_dh_1"/>
    <property type="match status" value="1"/>
</dbReference>
<evidence type="ECO:0000256" key="2">
    <source>
        <dbReference type="ARBA" id="ARBA00009347"/>
    </source>
</evidence>
<dbReference type="InterPro" id="IPR009075">
    <property type="entry name" value="AcylCo_DH/oxidase_C"/>
</dbReference>
<dbReference type="InterPro" id="IPR050741">
    <property type="entry name" value="Acyl-CoA_dehydrogenase"/>
</dbReference>
<evidence type="ECO:0000256" key="4">
    <source>
        <dbReference type="ARBA" id="ARBA00022630"/>
    </source>
</evidence>
<organism evidence="12 13">
    <name type="scientific">Terricaulis silvestris</name>
    <dbReference type="NCBI Taxonomy" id="2686094"/>
    <lineage>
        <taxon>Bacteria</taxon>
        <taxon>Pseudomonadati</taxon>
        <taxon>Pseudomonadota</taxon>
        <taxon>Alphaproteobacteria</taxon>
        <taxon>Caulobacterales</taxon>
        <taxon>Caulobacteraceae</taxon>
        <taxon>Terricaulis</taxon>
    </lineage>
</organism>
<evidence type="ECO:0000259" key="11">
    <source>
        <dbReference type="Pfam" id="PF02771"/>
    </source>
</evidence>
<evidence type="ECO:0000256" key="7">
    <source>
        <dbReference type="RuleBase" id="RU362125"/>
    </source>
</evidence>
<feature type="domain" description="Acyl-CoA dehydrogenase/oxidase C-terminal" evidence="9">
    <location>
        <begin position="246"/>
        <end position="394"/>
    </location>
</feature>
<dbReference type="GO" id="GO:0003995">
    <property type="term" value="F:acyl-CoA dehydrogenase activity"/>
    <property type="evidence" value="ECO:0007669"/>
    <property type="project" value="TreeGrafter"/>
</dbReference>
<comment type="similarity">
    <text evidence="2 7">Belongs to the acyl-CoA dehydrogenase family.</text>
</comment>
<proteinExistence type="inferred from homology"/>
<evidence type="ECO:0000256" key="5">
    <source>
        <dbReference type="ARBA" id="ARBA00022827"/>
    </source>
</evidence>
<comment type="cofactor">
    <cofactor evidence="1 7">
        <name>FAD</name>
        <dbReference type="ChEBI" id="CHEBI:57692"/>
    </cofactor>
</comment>
<dbReference type="InterPro" id="IPR006091">
    <property type="entry name" value="Acyl-CoA_Oxase/DH_mid-dom"/>
</dbReference>
<dbReference type="InterPro" id="IPR037069">
    <property type="entry name" value="AcylCoA_DH/ox_N_sf"/>
</dbReference>
<dbReference type="RefSeq" id="WP_158766972.1">
    <property type="nucleotide sequence ID" value="NZ_CP047045.1"/>
</dbReference>
<evidence type="ECO:0000256" key="6">
    <source>
        <dbReference type="ARBA" id="ARBA00023002"/>
    </source>
</evidence>
<dbReference type="EMBL" id="CP047045">
    <property type="protein sequence ID" value="QGZ96165.1"/>
    <property type="molecule type" value="Genomic_DNA"/>
</dbReference>
<evidence type="ECO:0000256" key="3">
    <source>
        <dbReference type="ARBA" id="ARBA00011738"/>
    </source>
</evidence>
<dbReference type="SUPFAM" id="SSF56645">
    <property type="entry name" value="Acyl-CoA dehydrogenase NM domain-like"/>
    <property type="match status" value="1"/>
</dbReference>
<evidence type="ECO:0000256" key="8">
    <source>
        <dbReference type="SAM" id="MobiDB-lite"/>
    </source>
</evidence>
<accession>A0A6I6MLB1</accession>
<dbReference type="InterPro" id="IPR036250">
    <property type="entry name" value="AcylCo_DH-like_C"/>
</dbReference>
<sequence>MIDFSLDAEFQTKVDWAREFVRTKVEPLDHLWPEPTAPYDRSLTKARAILKPLQDEVRRQGLWACHLDHELGGPGYGQVKLTYINEILGRTNWGPVVFGCQGPDSGNSEILARFGTPEQKERWLKPLLDGKVYSCFSMTEPTGGADPTLFVCSATQDGDDYVIDGEKWYSSHANLCDFLIVMAVTDPQAPPYERASMFIVPADSPGIEFVRETGVFTEPLGAKGGHPYVRYKGVRVPKTAMLGPRGQGFKVAQSRLGGGRIHHAMRTIGLVQKCLDMMGERAQSRLLRKGPLADIQGVQYDIGDTWIALQQFRLHVLYVAWLVDQGREDDLRLAISGLKVATANISKDVVWRAMHLHGSLGVSNEMPFAHMLMTAAMLGLADGPTEIHRSVVGRLVARQYAPASGPNPSEHLPTRRAEALRTHPDALD</sequence>
<dbReference type="Gene3D" id="2.40.110.10">
    <property type="entry name" value="Butyryl-CoA Dehydrogenase, subunit A, domain 2"/>
    <property type="match status" value="1"/>
</dbReference>
<keyword evidence="5 7" id="KW-0274">FAD</keyword>
<feature type="region of interest" description="Disordered" evidence="8">
    <location>
        <begin position="402"/>
        <end position="428"/>
    </location>
</feature>
<keyword evidence="4 7" id="KW-0285">Flavoprotein</keyword>
<dbReference type="PANTHER" id="PTHR48083">
    <property type="entry name" value="MEDIUM-CHAIN SPECIFIC ACYL-COA DEHYDROGENASE, MITOCHONDRIAL-RELATED"/>
    <property type="match status" value="1"/>
</dbReference>
<evidence type="ECO:0000313" key="12">
    <source>
        <dbReference type="EMBL" id="QGZ96165.1"/>
    </source>
</evidence>
<dbReference type="InterPro" id="IPR013786">
    <property type="entry name" value="AcylCoA_DH/ox_N"/>
</dbReference>
<feature type="domain" description="Acyl-CoA dehydrogenase/oxidase N-terminal" evidence="11">
    <location>
        <begin position="14"/>
        <end position="131"/>
    </location>
</feature>
<comment type="subunit">
    <text evidence="3">Homodimer.</text>
</comment>
<dbReference type="Gene3D" id="1.10.540.10">
    <property type="entry name" value="Acyl-CoA dehydrogenase/oxidase, N-terminal domain"/>
    <property type="match status" value="1"/>
</dbReference>
<evidence type="ECO:0000256" key="1">
    <source>
        <dbReference type="ARBA" id="ARBA00001974"/>
    </source>
</evidence>
<dbReference type="PANTHER" id="PTHR48083:SF13">
    <property type="entry name" value="ACYL-COA DEHYDROGENASE FAMILY MEMBER 11"/>
    <property type="match status" value="1"/>
</dbReference>
<dbReference type="GO" id="GO:0005737">
    <property type="term" value="C:cytoplasm"/>
    <property type="evidence" value="ECO:0007669"/>
    <property type="project" value="TreeGrafter"/>
</dbReference>
<keyword evidence="13" id="KW-1185">Reference proteome</keyword>
<protein>
    <submittedName>
        <fullName evidence="12">(R)-benzylsuccinyl-CoA dehydrogenase</fullName>
        <ecNumber evidence="12">1.3.8.3</ecNumber>
    </submittedName>
</protein>
<keyword evidence="6 7" id="KW-0560">Oxidoreductase</keyword>
<dbReference type="Pfam" id="PF02770">
    <property type="entry name" value="Acyl-CoA_dh_M"/>
    <property type="match status" value="1"/>
</dbReference>
<dbReference type="Proteomes" id="UP000431269">
    <property type="component" value="Chromosome"/>
</dbReference>
<reference evidence="13" key="1">
    <citation type="submission" date="2019-12" db="EMBL/GenBank/DDBJ databases">
        <title>Complete genome of Terracaulis silvestris 0127_4.</title>
        <authorList>
            <person name="Vieira S."/>
            <person name="Riedel T."/>
            <person name="Sproer C."/>
            <person name="Pascual J."/>
            <person name="Boedeker C."/>
            <person name="Overmann J."/>
        </authorList>
    </citation>
    <scope>NUCLEOTIDE SEQUENCE [LARGE SCALE GENOMIC DNA]</scope>
    <source>
        <strain evidence="13">0127_4</strain>
    </source>
</reference>
<dbReference type="Pfam" id="PF02771">
    <property type="entry name" value="Acyl-CoA_dh_N"/>
    <property type="match status" value="1"/>
</dbReference>
<dbReference type="EC" id="1.3.8.3" evidence="12"/>
<dbReference type="SUPFAM" id="SSF47203">
    <property type="entry name" value="Acyl-CoA dehydrogenase C-terminal domain-like"/>
    <property type="match status" value="1"/>
</dbReference>
<dbReference type="GO" id="GO:0050660">
    <property type="term" value="F:flavin adenine dinucleotide binding"/>
    <property type="evidence" value="ECO:0007669"/>
    <property type="project" value="InterPro"/>
</dbReference>
<dbReference type="AlphaFoldDB" id="A0A6I6MLB1"/>
<evidence type="ECO:0000313" key="13">
    <source>
        <dbReference type="Proteomes" id="UP000431269"/>
    </source>
</evidence>